<evidence type="ECO:0000256" key="4">
    <source>
        <dbReference type="ARBA" id="ARBA00023010"/>
    </source>
</evidence>
<evidence type="ECO:0000256" key="5">
    <source>
        <dbReference type="ARBA" id="ARBA00023136"/>
    </source>
</evidence>
<accession>A0AA38H3P0</accession>
<evidence type="ECO:0000256" key="2">
    <source>
        <dbReference type="ARBA" id="ARBA00022448"/>
    </source>
</evidence>
<dbReference type="AlphaFoldDB" id="A0AA38H3P0"/>
<feature type="compositionally biased region" description="Low complexity" evidence="11">
    <location>
        <begin position="59"/>
        <end position="71"/>
    </location>
</feature>
<keyword evidence="6 10" id="KW-0576">Peroxisome</keyword>
<evidence type="ECO:0000256" key="9">
    <source>
        <dbReference type="ARBA" id="ARBA00046271"/>
    </source>
</evidence>
<name>A0AA38H3P0_9TREE</name>
<dbReference type="InterPro" id="IPR036388">
    <property type="entry name" value="WH-like_DNA-bd_sf"/>
</dbReference>
<gene>
    <name evidence="13" type="ORF">MKK02DRAFT_18300</name>
</gene>
<keyword evidence="3 10" id="KW-0653">Protein transport</keyword>
<keyword evidence="2 10" id="KW-0813">Transport</keyword>
<evidence type="ECO:0000256" key="1">
    <source>
        <dbReference type="ARBA" id="ARBA00005443"/>
    </source>
</evidence>
<keyword evidence="4" id="KW-0811">Translocation</keyword>
<feature type="compositionally biased region" description="Low complexity" evidence="11">
    <location>
        <begin position="295"/>
        <end position="317"/>
    </location>
</feature>
<evidence type="ECO:0000256" key="11">
    <source>
        <dbReference type="SAM" id="MobiDB-lite"/>
    </source>
</evidence>
<dbReference type="GO" id="GO:0005102">
    <property type="term" value="F:signaling receptor binding"/>
    <property type="evidence" value="ECO:0007669"/>
    <property type="project" value="TreeGrafter"/>
</dbReference>
<dbReference type="InterPro" id="IPR006785">
    <property type="entry name" value="Pex14_N"/>
</dbReference>
<dbReference type="Pfam" id="PF04695">
    <property type="entry name" value="Pex14_N"/>
    <property type="match status" value="1"/>
</dbReference>
<dbReference type="Gene3D" id="1.10.10.10">
    <property type="entry name" value="Winged helix-like DNA-binding domain superfamily/Winged helix DNA-binding domain"/>
    <property type="match status" value="1"/>
</dbReference>
<proteinExistence type="inferred from homology"/>
<protein>
    <recommendedName>
        <fullName evidence="7 10">Peroxisomal membrane protein PEX14</fullName>
    </recommendedName>
    <alternativeName>
        <fullName evidence="8 10">Peroxin-14</fullName>
    </alternativeName>
</protein>
<reference evidence="13" key="1">
    <citation type="journal article" date="2022" name="G3 (Bethesda)">
        <title>High quality genome of the basidiomycete yeast Dioszegia hungarica PDD-24b-2 isolated from cloud water.</title>
        <authorList>
            <person name="Jarrige D."/>
            <person name="Haridas S."/>
            <person name="Bleykasten-Grosshans C."/>
            <person name="Joly M."/>
            <person name="Nadalig T."/>
            <person name="Sancelme M."/>
            <person name="Vuilleumier S."/>
            <person name="Grigoriev I.V."/>
            <person name="Amato P."/>
            <person name="Bringel F."/>
        </authorList>
    </citation>
    <scope>NUCLEOTIDE SEQUENCE</scope>
    <source>
        <strain evidence="13">PDD-24b-2</strain>
    </source>
</reference>
<dbReference type="GO" id="GO:0005778">
    <property type="term" value="C:peroxisomal membrane"/>
    <property type="evidence" value="ECO:0007669"/>
    <property type="project" value="UniProtKB-SubCell"/>
</dbReference>
<feature type="domain" description="Peroxisome membrane anchor protein Pex14p N-terminal" evidence="12">
    <location>
        <begin position="7"/>
        <end position="51"/>
    </location>
</feature>
<feature type="compositionally biased region" description="Basic and acidic residues" evidence="11">
    <location>
        <begin position="319"/>
        <end position="329"/>
    </location>
</feature>
<feature type="region of interest" description="Disordered" evidence="11">
    <location>
        <begin position="243"/>
        <end position="270"/>
    </location>
</feature>
<dbReference type="RefSeq" id="XP_052943207.1">
    <property type="nucleotide sequence ID" value="XM_053085923.1"/>
</dbReference>
<dbReference type="InterPro" id="IPR025655">
    <property type="entry name" value="PEX14"/>
</dbReference>
<dbReference type="GO" id="GO:1990429">
    <property type="term" value="C:peroxisomal importomer complex"/>
    <property type="evidence" value="ECO:0007669"/>
    <property type="project" value="TreeGrafter"/>
</dbReference>
<keyword evidence="14" id="KW-1185">Reference proteome</keyword>
<evidence type="ECO:0000256" key="8">
    <source>
        <dbReference type="ARBA" id="ARBA00029691"/>
    </source>
</evidence>
<dbReference type="GO" id="GO:0016560">
    <property type="term" value="P:protein import into peroxisome matrix, docking"/>
    <property type="evidence" value="ECO:0007669"/>
    <property type="project" value="UniProtKB-UniRule"/>
</dbReference>
<comment type="similarity">
    <text evidence="1 10">Belongs to the peroxin-14 family.</text>
</comment>
<dbReference type="GeneID" id="77725124"/>
<feature type="region of interest" description="Disordered" evidence="11">
    <location>
        <begin position="289"/>
        <end position="329"/>
    </location>
</feature>
<dbReference type="PANTHER" id="PTHR23058:SF0">
    <property type="entry name" value="PEROXISOMAL MEMBRANE PROTEIN PEX14"/>
    <property type="match status" value="1"/>
</dbReference>
<evidence type="ECO:0000259" key="12">
    <source>
        <dbReference type="Pfam" id="PF04695"/>
    </source>
</evidence>
<comment type="function">
    <text evidence="10">Component of the PEX13-PEX14 docking complex, a translocon channel that specifically mediates the import of peroxisomal cargo proteins bound to PEX5 receptor. The PEX13-PEX14 docking complex forms a large import pore which can be opened to a diameter of about 9 nm. Mechanistically, PEX5 receptor along with cargo proteins associates with the PEX14 subunit of the PEX13-PEX14 docking complex in the cytosol, leading to the insertion of the receptor into the organelle membrane with the concomitant translocation of the cargo into the peroxisome matrix.</text>
</comment>
<sequence>MSGSPPREELLHNAVLFLNDPQVQTSSLASKITFLEGKGLNEDEIQEALRRARSGHSGGASSAPVAGPSRGYTQTQAGYGYEQGFGQRMMPPEVPKRDWRDLFIMTVISGGVVYGMSVLAKKYLLPHLRPPSSSSFQQTSSSLSEQFAEADRLLNDLQASTTKLQETLDSDRERVTAVVEGVEEATRMVKDGEEKWREEMREVRGEVESLRELVPRLIEKHATSQSNSLQDLQSELRSLKTLLQSRQSAAPASGSTGTGTGTSGSASNGISSTQEAANKLLLPKGKGIPAWQMASSSGGSVSGASTPSGSGSMSGSGMLEKEGESARET</sequence>
<evidence type="ECO:0000256" key="10">
    <source>
        <dbReference type="RuleBase" id="RU367032"/>
    </source>
</evidence>
<evidence type="ECO:0000256" key="3">
    <source>
        <dbReference type="ARBA" id="ARBA00022927"/>
    </source>
</evidence>
<feature type="region of interest" description="Disordered" evidence="11">
    <location>
        <begin position="50"/>
        <end position="74"/>
    </location>
</feature>
<comment type="caution">
    <text evidence="13">The sequence shown here is derived from an EMBL/GenBank/DDBJ whole genome shotgun (WGS) entry which is preliminary data.</text>
</comment>
<dbReference type="EMBL" id="JAKWFO010000009">
    <property type="protein sequence ID" value="KAI9633430.1"/>
    <property type="molecule type" value="Genomic_DNA"/>
</dbReference>
<evidence type="ECO:0000313" key="14">
    <source>
        <dbReference type="Proteomes" id="UP001164286"/>
    </source>
</evidence>
<evidence type="ECO:0000313" key="13">
    <source>
        <dbReference type="EMBL" id="KAI9633430.1"/>
    </source>
</evidence>
<organism evidence="13 14">
    <name type="scientific">Dioszegia hungarica</name>
    <dbReference type="NCBI Taxonomy" id="4972"/>
    <lineage>
        <taxon>Eukaryota</taxon>
        <taxon>Fungi</taxon>
        <taxon>Dikarya</taxon>
        <taxon>Basidiomycota</taxon>
        <taxon>Agaricomycotina</taxon>
        <taxon>Tremellomycetes</taxon>
        <taxon>Tremellales</taxon>
        <taxon>Bulleribasidiaceae</taxon>
        <taxon>Dioszegia</taxon>
    </lineage>
</organism>
<dbReference type="Proteomes" id="UP001164286">
    <property type="component" value="Unassembled WGS sequence"/>
</dbReference>
<evidence type="ECO:0000256" key="6">
    <source>
        <dbReference type="ARBA" id="ARBA00023140"/>
    </source>
</evidence>
<comment type="subcellular location">
    <subcellularLocation>
        <location evidence="9 10">Peroxisome membrane</location>
    </subcellularLocation>
</comment>
<dbReference type="PANTHER" id="PTHR23058">
    <property type="entry name" value="PEROXISOMAL MEMBRANE PROTEIN PEX14"/>
    <property type="match status" value="1"/>
</dbReference>
<keyword evidence="5 10" id="KW-0472">Membrane</keyword>
<evidence type="ECO:0000256" key="7">
    <source>
        <dbReference type="ARBA" id="ARBA00029502"/>
    </source>
</evidence>